<comment type="caution">
    <text evidence="2">The sequence shown here is derived from an EMBL/GenBank/DDBJ whole genome shotgun (WGS) entry which is preliminary data.</text>
</comment>
<organism evidence="2">
    <name type="scientific">Tolypothrix bouteillei VB521301</name>
    <dbReference type="NCBI Taxonomy" id="1479485"/>
    <lineage>
        <taxon>Bacteria</taxon>
        <taxon>Bacillati</taxon>
        <taxon>Cyanobacteriota</taxon>
        <taxon>Cyanophyceae</taxon>
        <taxon>Nostocales</taxon>
        <taxon>Tolypothrichaceae</taxon>
        <taxon>Tolypothrix</taxon>
    </lineage>
</organism>
<dbReference type="AlphaFoldDB" id="A0A0C1N3Y9"/>
<evidence type="ECO:0000313" key="1">
    <source>
        <dbReference type="EMBL" id="KAF3889396.1"/>
    </source>
</evidence>
<dbReference type="RefSeq" id="WP_038082184.1">
    <property type="nucleotide sequence ID" value="NZ_JHEG04000001.1"/>
</dbReference>
<reference evidence="1" key="2">
    <citation type="submission" date="2019-11" db="EMBL/GenBank/DDBJ databases">
        <title>Improved Assembly of Tolypothrix boutellei genome.</title>
        <authorList>
            <person name="Sarangi A.N."/>
            <person name="Mukherjee M."/>
            <person name="Ghosh S."/>
            <person name="Singh D."/>
            <person name="Das A."/>
            <person name="Kant S."/>
            <person name="Prusty A."/>
            <person name="Tripathy S."/>
        </authorList>
    </citation>
    <scope>NUCLEOTIDE SEQUENCE</scope>
    <source>
        <strain evidence="1">VB521301</strain>
    </source>
</reference>
<dbReference type="EMBL" id="JHEG04000001">
    <property type="protein sequence ID" value="KAF3889396.1"/>
    <property type="molecule type" value="Genomic_DNA"/>
</dbReference>
<evidence type="ECO:0000313" key="2">
    <source>
        <dbReference type="EMBL" id="KIE07181.1"/>
    </source>
</evidence>
<dbReference type="EMBL" id="JHEG02000059">
    <property type="protein sequence ID" value="KIE07181.1"/>
    <property type="molecule type" value="Genomic_DNA"/>
</dbReference>
<dbReference type="Proteomes" id="UP000029738">
    <property type="component" value="Unassembled WGS sequence"/>
</dbReference>
<sequence>MIITTQETTPSTLEPNLFELQGYDLQVTYSTSSFTGEPLFTFTTHNQNLNFSGSEIQVEDTKLGRIVTVMLKNNLVDEGFESLTLLLPMVFLAEGSRTSTIQTEVIFSKKPGFVVPTPTGQLQTYQTLSVFGTAQRVEF</sequence>
<keyword evidence="3" id="KW-1185">Reference proteome</keyword>
<protein>
    <submittedName>
        <fullName evidence="2">Uncharacterized protein</fullName>
    </submittedName>
</protein>
<reference evidence="2" key="1">
    <citation type="journal article" date="2015" name="Genome Announc.">
        <title>Draft Genome Sequence of Tolypothrix boutellei Strain VB521301.</title>
        <authorList>
            <person name="Chandrababunaidu M.M."/>
            <person name="Singh D."/>
            <person name="Sen D."/>
            <person name="Bhan S."/>
            <person name="Das S."/>
            <person name="Gupta A."/>
            <person name="Adhikary S.P."/>
            <person name="Tripathy S."/>
        </authorList>
    </citation>
    <scope>NUCLEOTIDE SEQUENCE</scope>
    <source>
        <strain evidence="2">VB521301</strain>
    </source>
</reference>
<accession>A0A0C1N3Y9</accession>
<evidence type="ECO:0000313" key="3">
    <source>
        <dbReference type="Proteomes" id="UP000029738"/>
    </source>
</evidence>
<proteinExistence type="predicted"/>
<gene>
    <name evidence="2" type="ORF">DA73_0239125</name>
    <name evidence="1" type="ORF">DA73_0400030880</name>
</gene>
<name>A0A0C1N3Y9_9CYAN</name>
<dbReference type="OrthoDB" id="8450247at2"/>